<keyword evidence="10" id="KW-0050">Antiport</keyword>
<name>A0A0R2JTR9_9LACO</name>
<gene>
    <name evidence="13" type="ORF">IV67_GL001384</name>
</gene>
<keyword evidence="7 10" id="KW-0406">Ion transport</keyword>
<evidence type="ECO:0000256" key="4">
    <source>
        <dbReference type="ARBA" id="ARBA00022692"/>
    </source>
</evidence>
<evidence type="ECO:0000256" key="9">
    <source>
        <dbReference type="ARBA" id="ARBA00023201"/>
    </source>
</evidence>
<dbReference type="OrthoDB" id="9809206at2"/>
<feature type="coiled-coil region" evidence="11">
    <location>
        <begin position="519"/>
        <end position="546"/>
    </location>
</feature>
<dbReference type="InterPro" id="IPR004705">
    <property type="entry name" value="Cation/H_exchanger_CPA1_bac"/>
</dbReference>
<feature type="transmembrane region" description="Helical" evidence="10">
    <location>
        <begin position="83"/>
        <end position="106"/>
    </location>
</feature>
<keyword evidence="11" id="KW-0175">Coiled coil</keyword>
<dbReference type="RefSeq" id="WP_057786284.1">
    <property type="nucleotide sequence ID" value="NZ_JQCD01000011.1"/>
</dbReference>
<dbReference type="GO" id="GO:0015386">
    <property type="term" value="F:potassium:proton antiporter activity"/>
    <property type="evidence" value="ECO:0007669"/>
    <property type="project" value="TreeGrafter"/>
</dbReference>
<feature type="transmembrane region" description="Helical" evidence="10">
    <location>
        <begin position="31"/>
        <end position="48"/>
    </location>
</feature>
<keyword evidence="8 10" id="KW-0472">Membrane</keyword>
<comment type="function">
    <text evidence="10">Na(+)/H(+) antiporter that extrudes sodium in exchange for external protons.</text>
</comment>
<dbReference type="STRING" id="1620.IV67_GL001384"/>
<feature type="transmembrane region" description="Helical" evidence="10">
    <location>
        <begin position="6"/>
        <end position="24"/>
    </location>
</feature>
<reference evidence="13 14" key="1">
    <citation type="journal article" date="2015" name="Genome Announc.">
        <title>Expanding the biotechnology potential of lactobacilli through comparative genomics of 213 strains and associated genera.</title>
        <authorList>
            <person name="Sun Z."/>
            <person name="Harris H.M."/>
            <person name="McCann A."/>
            <person name="Guo C."/>
            <person name="Argimon S."/>
            <person name="Zhang W."/>
            <person name="Yang X."/>
            <person name="Jeffery I.B."/>
            <person name="Cooney J.C."/>
            <person name="Kagawa T.F."/>
            <person name="Liu W."/>
            <person name="Song Y."/>
            <person name="Salvetti E."/>
            <person name="Wrobel A."/>
            <person name="Rasinkangas P."/>
            <person name="Parkhill J."/>
            <person name="Rea M.C."/>
            <person name="O'Sullivan O."/>
            <person name="Ritari J."/>
            <person name="Douillard F.P."/>
            <person name="Paul Ross R."/>
            <person name="Yang R."/>
            <person name="Briner A.E."/>
            <person name="Felis G.E."/>
            <person name="de Vos W.M."/>
            <person name="Barrangou R."/>
            <person name="Klaenhammer T.R."/>
            <person name="Caufield P.W."/>
            <person name="Cui Y."/>
            <person name="Zhang H."/>
            <person name="O'Toole P.W."/>
        </authorList>
    </citation>
    <scope>NUCLEOTIDE SEQUENCE [LARGE SCALE GENOMIC DNA]</scope>
    <source>
        <strain evidence="13 14">DSM 20014</strain>
    </source>
</reference>
<evidence type="ECO:0000256" key="10">
    <source>
        <dbReference type="RuleBase" id="RU366002"/>
    </source>
</evidence>
<protein>
    <submittedName>
        <fullName evidence="13">Putative Na(+) H(+) antiporter (Putative)</fullName>
    </submittedName>
</protein>
<dbReference type="PANTHER" id="PTHR10110:SF86">
    <property type="entry name" value="SODIUM_HYDROGEN EXCHANGER 7"/>
    <property type="match status" value="1"/>
</dbReference>
<dbReference type="GO" id="GO:0005886">
    <property type="term" value="C:plasma membrane"/>
    <property type="evidence" value="ECO:0007669"/>
    <property type="project" value="UniProtKB-SubCell"/>
</dbReference>
<keyword evidence="6 10" id="KW-0915">Sodium</keyword>
<dbReference type="GO" id="GO:0051453">
    <property type="term" value="P:regulation of intracellular pH"/>
    <property type="evidence" value="ECO:0007669"/>
    <property type="project" value="TreeGrafter"/>
</dbReference>
<feature type="transmembrane region" description="Helical" evidence="10">
    <location>
        <begin position="275"/>
        <end position="296"/>
    </location>
</feature>
<feature type="transmembrane region" description="Helical" evidence="10">
    <location>
        <begin position="387"/>
        <end position="408"/>
    </location>
</feature>
<evidence type="ECO:0000256" key="11">
    <source>
        <dbReference type="SAM" id="Coils"/>
    </source>
</evidence>
<organism evidence="13 14">
    <name type="scientific">Weissella minor</name>
    <dbReference type="NCBI Taxonomy" id="1620"/>
    <lineage>
        <taxon>Bacteria</taxon>
        <taxon>Bacillati</taxon>
        <taxon>Bacillota</taxon>
        <taxon>Bacilli</taxon>
        <taxon>Lactobacillales</taxon>
        <taxon>Lactobacillaceae</taxon>
        <taxon>Weissella</taxon>
    </lineage>
</organism>
<sequence length="689" mass="76361">MAIVETVIGLTLLILIGNILSHFLQRIPVSLIQIALGLLVATLFNVKISLDNEWFMLLFVAPLLYSDAWSFPKKELWELRGPIVGNAILLVFITTLIGGLGIYWMIPAMPLSVAFAIAAILSPTDPVAVASIGQETKLPGNLMNLVAGESLINDASGLVAFKFAIAATVSGTFSLFRATSDFLYMTVVAMLIGLVLGVAINRLQIWLLRVEATTAVISVVTSILTPFLIYLAAESVHASGVIAVVIAAIMQNLQLKDATISDGEFYLVNRTTWNVFSYLMNGFIFILLGIELPVAINIHRDASHLVPVPVLFVYAFMTWLLIFGIRVLWSYLNQVWERRRVETTELSFKHAIMAGLTGVRGAVTMAGVLSVPLTIQSGAEFPARSMMLFIAAMVIVLSLLAAIIFLPIMAKMTAPKKKIGQPRLDVAKYMSEPRAHIYVLQSAVSELENELKASNATIVYEALMRYYIKIRHLQMHTLQAEKLQKILRTELRFRNIALNAERQSLVMLRQKGQISLLVFDSENRRLDRIEDDLAQSVRERSRYQGKFNLEHLLRNMGRAIRIWLSHSDSDQLRAEYALASIEMAKAGLNAMVAYETSHQGKVSRTDLTAIKHLKVLFHSRLSSQTSPVKPMSQKTTAALRQEIGLNGFTAERQALEHLTSAGFIDAKIGGTIRQSINLDEASFLAQLGE</sequence>
<keyword evidence="2 10" id="KW-0813">Transport</keyword>
<dbReference type="GO" id="GO:0015385">
    <property type="term" value="F:sodium:proton antiporter activity"/>
    <property type="evidence" value="ECO:0007669"/>
    <property type="project" value="InterPro"/>
</dbReference>
<feature type="transmembrane region" description="Helical" evidence="10">
    <location>
        <begin position="308"/>
        <end position="329"/>
    </location>
</feature>
<keyword evidence="14" id="KW-1185">Reference proteome</keyword>
<comment type="similarity">
    <text evidence="10">Belongs to the monovalent cation:proton antiporter 1 (CPA1) transporter (TC 2.A.36) family.</text>
</comment>
<evidence type="ECO:0000256" key="6">
    <source>
        <dbReference type="ARBA" id="ARBA00023053"/>
    </source>
</evidence>
<feature type="transmembrane region" description="Helical" evidence="10">
    <location>
        <begin position="238"/>
        <end position="255"/>
    </location>
</feature>
<dbReference type="Proteomes" id="UP000051673">
    <property type="component" value="Unassembled WGS sequence"/>
</dbReference>
<dbReference type="Gene3D" id="6.10.140.1330">
    <property type="match status" value="1"/>
</dbReference>
<dbReference type="EMBL" id="JQCD01000011">
    <property type="protein sequence ID" value="KRN77684.1"/>
    <property type="molecule type" value="Genomic_DNA"/>
</dbReference>
<dbReference type="InterPro" id="IPR006153">
    <property type="entry name" value="Cation/H_exchanger_TM"/>
</dbReference>
<evidence type="ECO:0000256" key="1">
    <source>
        <dbReference type="ARBA" id="ARBA00004651"/>
    </source>
</evidence>
<evidence type="ECO:0000313" key="14">
    <source>
        <dbReference type="Proteomes" id="UP000051673"/>
    </source>
</evidence>
<feature type="transmembrane region" description="Helical" evidence="10">
    <location>
        <begin position="54"/>
        <end position="71"/>
    </location>
</feature>
<evidence type="ECO:0000259" key="12">
    <source>
        <dbReference type="Pfam" id="PF00999"/>
    </source>
</evidence>
<feature type="transmembrane region" description="Helical" evidence="10">
    <location>
        <begin position="212"/>
        <end position="232"/>
    </location>
</feature>
<feature type="transmembrane region" description="Helical" evidence="10">
    <location>
        <begin position="112"/>
        <end position="134"/>
    </location>
</feature>
<keyword evidence="4 10" id="KW-0812">Transmembrane</keyword>
<comment type="subcellular location">
    <subcellularLocation>
        <location evidence="1 10">Cell membrane</location>
        <topology evidence="1 10">Multi-pass membrane protein</topology>
    </subcellularLocation>
</comment>
<keyword evidence="3 10" id="KW-1003">Cell membrane</keyword>
<feature type="transmembrane region" description="Helical" evidence="10">
    <location>
        <begin position="182"/>
        <end position="200"/>
    </location>
</feature>
<dbReference type="InterPro" id="IPR018422">
    <property type="entry name" value="Cation/H_exchanger_CPA1"/>
</dbReference>
<keyword evidence="9 10" id="KW-0739">Sodium transport</keyword>
<keyword evidence="5 10" id="KW-1133">Transmembrane helix</keyword>
<feature type="transmembrane region" description="Helical" evidence="10">
    <location>
        <begin position="350"/>
        <end position="375"/>
    </location>
</feature>
<feature type="domain" description="Cation/H+ exchanger transmembrane" evidence="12">
    <location>
        <begin position="13"/>
        <end position="409"/>
    </location>
</feature>
<evidence type="ECO:0000256" key="2">
    <source>
        <dbReference type="ARBA" id="ARBA00022448"/>
    </source>
</evidence>
<evidence type="ECO:0000256" key="8">
    <source>
        <dbReference type="ARBA" id="ARBA00023136"/>
    </source>
</evidence>
<dbReference type="GO" id="GO:0098719">
    <property type="term" value="P:sodium ion import across plasma membrane"/>
    <property type="evidence" value="ECO:0007669"/>
    <property type="project" value="TreeGrafter"/>
</dbReference>
<dbReference type="PATRIC" id="fig|1620.3.peg.1400"/>
<dbReference type="Pfam" id="PF00999">
    <property type="entry name" value="Na_H_Exchanger"/>
    <property type="match status" value="1"/>
</dbReference>
<dbReference type="PANTHER" id="PTHR10110">
    <property type="entry name" value="SODIUM/HYDROGEN EXCHANGER"/>
    <property type="match status" value="1"/>
</dbReference>
<comment type="caution">
    <text evidence="13">The sequence shown here is derived from an EMBL/GenBank/DDBJ whole genome shotgun (WGS) entry which is preliminary data.</text>
</comment>
<evidence type="ECO:0000256" key="7">
    <source>
        <dbReference type="ARBA" id="ARBA00023065"/>
    </source>
</evidence>
<evidence type="ECO:0000313" key="13">
    <source>
        <dbReference type="EMBL" id="KRN77684.1"/>
    </source>
</evidence>
<accession>A0A0R2JTR9</accession>
<dbReference type="AlphaFoldDB" id="A0A0R2JTR9"/>
<evidence type="ECO:0000256" key="5">
    <source>
        <dbReference type="ARBA" id="ARBA00022989"/>
    </source>
</evidence>
<dbReference type="NCBIfam" id="TIGR00831">
    <property type="entry name" value="a_cpa1"/>
    <property type="match status" value="1"/>
</dbReference>
<proteinExistence type="inferred from homology"/>
<evidence type="ECO:0000256" key="3">
    <source>
        <dbReference type="ARBA" id="ARBA00022475"/>
    </source>
</evidence>